<name>A0A5Q0LCT6_9ACTN</name>
<organism evidence="2 3">
    <name type="scientific">Streptomyces fagopyri</name>
    <dbReference type="NCBI Taxonomy" id="2662397"/>
    <lineage>
        <taxon>Bacteria</taxon>
        <taxon>Bacillati</taxon>
        <taxon>Actinomycetota</taxon>
        <taxon>Actinomycetes</taxon>
        <taxon>Kitasatosporales</taxon>
        <taxon>Streptomycetaceae</taxon>
        <taxon>Streptomyces</taxon>
    </lineage>
</organism>
<reference evidence="2 3" key="1">
    <citation type="submission" date="2019-10" db="EMBL/GenBank/DDBJ databases">
        <title>A novel species.</title>
        <authorList>
            <person name="Gao J."/>
        </authorList>
    </citation>
    <scope>NUCLEOTIDE SEQUENCE [LARGE SCALE GENOMIC DNA]</scope>
    <source>
        <strain evidence="2 3">QMT-28</strain>
    </source>
</reference>
<keyword evidence="3" id="KW-1185">Reference proteome</keyword>
<feature type="chain" id="PRO_5024811268" description="Secreted protein" evidence="1">
    <location>
        <begin position="31"/>
        <end position="114"/>
    </location>
</feature>
<evidence type="ECO:0000256" key="1">
    <source>
        <dbReference type="SAM" id="SignalP"/>
    </source>
</evidence>
<feature type="signal peptide" evidence="1">
    <location>
        <begin position="1"/>
        <end position="30"/>
    </location>
</feature>
<evidence type="ECO:0000313" key="3">
    <source>
        <dbReference type="Proteomes" id="UP000326179"/>
    </source>
</evidence>
<sequence length="114" mass="11953">MKLNKFTATAIGVGVVLSGTVVGVATPAMAASTCSTRISADRSTGYAKCTGGNTRLSEHRVKVVCIGPRGDKANVYGKWVSTRHGETSKAVCTTDTRTSGVEVYRVTVETEEPV</sequence>
<dbReference type="Proteomes" id="UP000326179">
    <property type="component" value="Chromosome"/>
</dbReference>
<accession>A0A5Q0LCT6</accession>
<dbReference type="AlphaFoldDB" id="A0A5Q0LCT6"/>
<evidence type="ECO:0008006" key="4">
    <source>
        <dbReference type="Google" id="ProtNLM"/>
    </source>
</evidence>
<keyword evidence="1" id="KW-0732">Signal</keyword>
<dbReference type="KEGG" id="sfy:GFH48_16450"/>
<dbReference type="EMBL" id="CP045643">
    <property type="protein sequence ID" value="QFZ74644.1"/>
    <property type="molecule type" value="Genomic_DNA"/>
</dbReference>
<gene>
    <name evidence="2" type="ORF">GFH48_16450</name>
</gene>
<protein>
    <recommendedName>
        <fullName evidence="4">Secreted protein</fullName>
    </recommendedName>
</protein>
<dbReference type="RefSeq" id="WP_153288962.1">
    <property type="nucleotide sequence ID" value="NZ_CP045643.1"/>
</dbReference>
<proteinExistence type="predicted"/>
<evidence type="ECO:0000313" key="2">
    <source>
        <dbReference type="EMBL" id="QFZ74644.1"/>
    </source>
</evidence>